<dbReference type="GO" id="GO:0005773">
    <property type="term" value="C:vacuole"/>
    <property type="evidence" value="ECO:0007669"/>
    <property type="project" value="GOC"/>
</dbReference>
<feature type="domain" description="Legumain prodomain" evidence="10">
    <location>
        <begin position="349"/>
        <end position="437"/>
    </location>
</feature>
<keyword evidence="6" id="KW-0378">Hydrolase</keyword>
<dbReference type="Pfam" id="PF20985">
    <property type="entry name" value="Legum_prodom"/>
    <property type="match status" value="1"/>
</dbReference>
<evidence type="ECO:0000256" key="5">
    <source>
        <dbReference type="ARBA" id="ARBA00022729"/>
    </source>
</evidence>
<dbReference type="PANTHER" id="PTHR12000:SF42">
    <property type="entry name" value="LEGUMAIN"/>
    <property type="match status" value="1"/>
</dbReference>
<feature type="compositionally biased region" description="Low complexity" evidence="8">
    <location>
        <begin position="521"/>
        <end position="537"/>
    </location>
</feature>
<dbReference type="GO" id="GO:0004197">
    <property type="term" value="F:cysteine-type endopeptidase activity"/>
    <property type="evidence" value="ECO:0007669"/>
    <property type="project" value="UniProtKB-EC"/>
</dbReference>
<evidence type="ECO:0000256" key="9">
    <source>
        <dbReference type="SAM" id="SignalP"/>
    </source>
</evidence>
<dbReference type="FunFam" id="3.40.50.1460:FF:000006">
    <property type="entry name" value="Legumain"/>
    <property type="match status" value="1"/>
</dbReference>
<dbReference type="InterPro" id="IPR046427">
    <property type="entry name" value="Legumain_prodom_sf"/>
</dbReference>
<evidence type="ECO:0000256" key="6">
    <source>
        <dbReference type="ARBA" id="ARBA00022801"/>
    </source>
</evidence>
<keyword evidence="11" id="KW-1185">Reference proteome</keyword>
<dbReference type="PRINTS" id="PR00776">
    <property type="entry name" value="HEMOGLOBNASE"/>
</dbReference>
<sequence length="675" mass="76150">MLLKLVLTFAVLGFLAEATPHKHLHRGRKGKPLDMFGNEASIHAVLVAGSNGWFNYRHQADVAHAYHTLIAHGVPRENIITMMYDDIANNEANRKYKGKLFNKPHGPDVYQNISIDYKGEAVTPQNFVAVLLGASASTNGGSGRVLKSDSNDNVFIYFTDHGATGLISFPEATMTAQTLNNALKRMNQKRKYGKLVFYLEACESGSMFENILPTDLNIYAITASNGHESSWGYYCDTDMGLPCLGDLFSIAWMEDSDVEDLTGETLEKQFELVKKRTDKSHVQHFGDLSIAQEPVSDFQGSKKVYTVGFENREVNPRDAWPSRDIQLNYLKRELENANEAGEERELQRQINAIYASRKQMKTLFTRLVDELVEGDFEERRDILKTHRKLTQFKCHNAVVRGFENVCMKLASNEDALRWVYVLANLCEEFEDPEKIIDGIAALTMIEMVLPVFFASFIPALLLCGKKKAAQQNLQAQTRFDATNSSLDPLKQRTSRRIAEASVSQPCQARETFQPPPVQSTPLQESIQQQLLQQPSPQKASSHENKTGSKVSLAQRAPQNSHHSVLKPKAQVPERVPVKRKAANASEVERLGPISARDDEKTLEEGDPDRVFPLAYVLKDFKLRSKERTTDQSKKLVGIEEKMKTTRERHKSPGFKPDRTQSNSDKEPYEERVTRG</sequence>
<accession>A0AAF3EFM7</accession>
<dbReference type="InterPro" id="IPR001096">
    <property type="entry name" value="Peptidase_C13"/>
</dbReference>
<reference evidence="12" key="1">
    <citation type="submission" date="2024-02" db="UniProtKB">
        <authorList>
            <consortium name="WormBaseParasite"/>
        </authorList>
    </citation>
    <scope>IDENTIFICATION</scope>
</reference>
<dbReference type="AlphaFoldDB" id="A0AAF3EFM7"/>
<dbReference type="InterPro" id="IPR048501">
    <property type="entry name" value="Legum_prodom"/>
</dbReference>
<evidence type="ECO:0000313" key="11">
    <source>
        <dbReference type="Proteomes" id="UP000887575"/>
    </source>
</evidence>
<evidence type="ECO:0000256" key="8">
    <source>
        <dbReference type="SAM" id="MobiDB-lite"/>
    </source>
</evidence>
<dbReference type="WBParaSite" id="MBELARI_LOCUS12776">
    <property type="protein sequence ID" value="MBELARI_LOCUS12776"/>
    <property type="gene ID" value="MBELARI_LOCUS12776"/>
</dbReference>
<comment type="catalytic activity">
    <reaction evidence="1">
        <text>Hydrolysis of proteins and small molecule substrates at -Asn-|-Xaa- bonds.</text>
        <dbReference type="EC" id="3.4.22.34"/>
    </reaction>
</comment>
<keyword evidence="5 9" id="KW-0732">Signal</keyword>
<comment type="similarity">
    <text evidence="2">Belongs to the peptidase C13 family.</text>
</comment>
<feature type="compositionally biased region" description="Polar residues" evidence="8">
    <location>
        <begin position="547"/>
        <end position="562"/>
    </location>
</feature>
<feature type="chain" id="PRO_5042250108" description="legumain" evidence="9">
    <location>
        <begin position="19"/>
        <end position="675"/>
    </location>
</feature>
<name>A0AAF3EFM7_9BILA</name>
<evidence type="ECO:0000313" key="12">
    <source>
        <dbReference type="WBParaSite" id="MBELARI_LOCUS12776"/>
    </source>
</evidence>
<evidence type="ECO:0000259" key="10">
    <source>
        <dbReference type="Pfam" id="PF20985"/>
    </source>
</evidence>
<evidence type="ECO:0000256" key="7">
    <source>
        <dbReference type="ARBA" id="ARBA00022807"/>
    </source>
</evidence>
<dbReference type="PANTHER" id="PTHR12000">
    <property type="entry name" value="HEMOGLOBINASE FAMILY MEMBER"/>
    <property type="match status" value="1"/>
</dbReference>
<dbReference type="Proteomes" id="UP000887575">
    <property type="component" value="Unassembled WGS sequence"/>
</dbReference>
<dbReference type="CDD" id="cd21115">
    <property type="entry name" value="legumain_C"/>
    <property type="match status" value="1"/>
</dbReference>
<dbReference type="Gene3D" id="1.10.132.130">
    <property type="match status" value="1"/>
</dbReference>
<keyword evidence="4" id="KW-0645">Protease</keyword>
<feature type="signal peptide" evidence="9">
    <location>
        <begin position="1"/>
        <end position="18"/>
    </location>
</feature>
<dbReference type="Gene3D" id="3.40.50.1460">
    <property type="match status" value="1"/>
</dbReference>
<feature type="compositionally biased region" description="Basic and acidic residues" evidence="8">
    <location>
        <begin position="626"/>
        <end position="645"/>
    </location>
</feature>
<feature type="region of interest" description="Disordered" evidence="8">
    <location>
        <begin position="493"/>
        <end position="605"/>
    </location>
</feature>
<feature type="region of interest" description="Disordered" evidence="8">
    <location>
        <begin position="626"/>
        <end position="675"/>
    </location>
</feature>
<keyword evidence="7" id="KW-0788">Thiol protease</keyword>
<organism evidence="11 12">
    <name type="scientific">Mesorhabditis belari</name>
    <dbReference type="NCBI Taxonomy" id="2138241"/>
    <lineage>
        <taxon>Eukaryota</taxon>
        <taxon>Metazoa</taxon>
        <taxon>Ecdysozoa</taxon>
        <taxon>Nematoda</taxon>
        <taxon>Chromadorea</taxon>
        <taxon>Rhabditida</taxon>
        <taxon>Rhabditina</taxon>
        <taxon>Rhabditomorpha</taxon>
        <taxon>Rhabditoidea</taxon>
        <taxon>Rhabditidae</taxon>
        <taxon>Mesorhabditinae</taxon>
        <taxon>Mesorhabditis</taxon>
    </lineage>
</organism>
<dbReference type="EC" id="3.4.22.34" evidence="3"/>
<feature type="compositionally biased region" description="Basic and acidic residues" evidence="8">
    <location>
        <begin position="595"/>
        <end position="605"/>
    </location>
</feature>
<dbReference type="Pfam" id="PF01650">
    <property type="entry name" value="Peptidase_C13"/>
    <property type="match status" value="1"/>
</dbReference>
<dbReference type="GO" id="GO:0006624">
    <property type="term" value="P:vacuolar protein processing"/>
    <property type="evidence" value="ECO:0007669"/>
    <property type="project" value="TreeGrafter"/>
</dbReference>
<proteinExistence type="inferred from homology"/>
<protein>
    <recommendedName>
        <fullName evidence="3">legumain</fullName>
        <ecNumber evidence="3">3.4.22.34</ecNumber>
    </recommendedName>
</protein>
<evidence type="ECO:0000256" key="4">
    <source>
        <dbReference type="ARBA" id="ARBA00022670"/>
    </source>
</evidence>
<feature type="compositionally biased region" description="Basic and acidic residues" evidence="8">
    <location>
        <begin position="655"/>
        <end position="675"/>
    </location>
</feature>
<evidence type="ECO:0000256" key="2">
    <source>
        <dbReference type="ARBA" id="ARBA00009941"/>
    </source>
</evidence>
<dbReference type="GO" id="GO:0051603">
    <property type="term" value="P:proteolysis involved in protein catabolic process"/>
    <property type="evidence" value="ECO:0007669"/>
    <property type="project" value="TreeGrafter"/>
</dbReference>
<evidence type="ECO:0000256" key="3">
    <source>
        <dbReference type="ARBA" id="ARBA00012628"/>
    </source>
</evidence>
<evidence type="ECO:0000256" key="1">
    <source>
        <dbReference type="ARBA" id="ARBA00000810"/>
    </source>
</evidence>